<keyword evidence="3" id="KW-0328">Glycosyltransferase</keyword>
<gene>
    <name evidence="7" type="ORF">TELCIR_25083</name>
</gene>
<keyword evidence="8" id="KW-1185">Reference proteome</keyword>
<dbReference type="Pfam" id="PF00201">
    <property type="entry name" value="UDPGT"/>
    <property type="match status" value="1"/>
</dbReference>
<dbReference type="PANTHER" id="PTHR48043">
    <property type="entry name" value="EG:EG0003.4 PROTEIN-RELATED"/>
    <property type="match status" value="1"/>
</dbReference>
<sequence length="131" mass="14785">EVWNRHGAATDDEYYEERTNYLLSNTDEFLEFGRPTTSKIVHIGGIALLDAAPMSEAYKQIVEQANMGVVYISFGSVAPTKEMPKNFREAIIEVAKAYSNYDFIWKVDEGDAVQNISNLHTFSWVTQAALI</sequence>
<evidence type="ECO:0000256" key="4">
    <source>
        <dbReference type="ARBA" id="ARBA00022679"/>
    </source>
</evidence>
<feature type="non-terminal residue" evidence="7">
    <location>
        <position position="1"/>
    </location>
</feature>
<organism evidence="7 8">
    <name type="scientific">Teladorsagia circumcincta</name>
    <name type="common">Brown stomach worm</name>
    <name type="synonym">Ostertagia circumcincta</name>
    <dbReference type="NCBI Taxonomy" id="45464"/>
    <lineage>
        <taxon>Eukaryota</taxon>
        <taxon>Metazoa</taxon>
        <taxon>Ecdysozoa</taxon>
        <taxon>Nematoda</taxon>
        <taxon>Chromadorea</taxon>
        <taxon>Rhabditida</taxon>
        <taxon>Rhabditina</taxon>
        <taxon>Rhabditomorpha</taxon>
        <taxon>Strongyloidea</taxon>
        <taxon>Trichostrongylidae</taxon>
        <taxon>Teladorsagia</taxon>
    </lineage>
</organism>
<evidence type="ECO:0000256" key="2">
    <source>
        <dbReference type="ARBA" id="ARBA00012544"/>
    </source>
</evidence>
<dbReference type="PANTHER" id="PTHR48043:SF145">
    <property type="entry name" value="FI06409P-RELATED"/>
    <property type="match status" value="1"/>
</dbReference>
<feature type="non-terminal residue" evidence="7">
    <location>
        <position position="131"/>
    </location>
</feature>
<evidence type="ECO:0000256" key="3">
    <source>
        <dbReference type="ARBA" id="ARBA00022676"/>
    </source>
</evidence>
<evidence type="ECO:0000313" key="8">
    <source>
        <dbReference type="Proteomes" id="UP000230423"/>
    </source>
</evidence>
<dbReference type="Proteomes" id="UP000230423">
    <property type="component" value="Unassembled WGS sequence"/>
</dbReference>
<dbReference type="GO" id="GO:0015020">
    <property type="term" value="F:glucuronosyltransferase activity"/>
    <property type="evidence" value="ECO:0007669"/>
    <property type="project" value="UniProtKB-EC"/>
</dbReference>
<dbReference type="OrthoDB" id="5835829at2759"/>
<protein>
    <recommendedName>
        <fullName evidence="2">glucuronosyltransferase</fullName>
        <ecNumber evidence="2">2.4.1.17</ecNumber>
    </recommendedName>
</protein>
<dbReference type="AlphaFoldDB" id="A0A2G9T6J0"/>
<name>A0A2G9T6J0_TELCI</name>
<evidence type="ECO:0000256" key="5">
    <source>
        <dbReference type="ARBA" id="ARBA00022729"/>
    </source>
</evidence>
<proteinExistence type="inferred from homology"/>
<dbReference type="InterPro" id="IPR002213">
    <property type="entry name" value="UDP_glucos_trans"/>
</dbReference>
<dbReference type="EC" id="2.4.1.17" evidence="2"/>
<keyword evidence="4" id="KW-0808">Transferase</keyword>
<keyword evidence="5" id="KW-0732">Signal</keyword>
<dbReference type="EMBL" id="KZ410314">
    <property type="protein sequence ID" value="PIO53576.1"/>
    <property type="molecule type" value="Genomic_DNA"/>
</dbReference>
<dbReference type="InterPro" id="IPR050271">
    <property type="entry name" value="UDP-glycosyltransferase"/>
</dbReference>
<dbReference type="SUPFAM" id="SSF53756">
    <property type="entry name" value="UDP-Glycosyltransferase/glycogen phosphorylase"/>
    <property type="match status" value="1"/>
</dbReference>
<comment type="catalytic activity">
    <reaction evidence="6">
        <text>glucuronate acceptor + UDP-alpha-D-glucuronate = acceptor beta-D-glucuronoside + UDP + H(+)</text>
        <dbReference type="Rhea" id="RHEA:21032"/>
        <dbReference type="ChEBI" id="CHEBI:15378"/>
        <dbReference type="ChEBI" id="CHEBI:58052"/>
        <dbReference type="ChEBI" id="CHEBI:58223"/>
        <dbReference type="ChEBI" id="CHEBI:132367"/>
        <dbReference type="ChEBI" id="CHEBI:132368"/>
        <dbReference type="EC" id="2.4.1.17"/>
    </reaction>
</comment>
<evidence type="ECO:0000313" key="7">
    <source>
        <dbReference type="EMBL" id="PIO53576.1"/>
    </source>
</evidence>
<reference evidence="7 8" key="1">
    <citation type="submission" date="2015-09" db="EMBL/GenBank/DDBJ databases">
        <title>Draft genome of the parasitic nematode Teladorsagia circumcincta isolate WARC Sus (inbred).</title>
        <authorList>
            <person name="Mitreva M."/>
        </authorList>
    </citation>
    <scope>NUCLEOTIDE SEQUENCE [LARGE SCALE GENOMIC DNA]</scope>
    <source>
        <strain evidence="7 8">S</strain>
    </source>
</reference>
<accession>A0A2G9T6J0</accession>
<comment type="similarity">
    <text evidence="1">Belongs to the UDP-glycosyltransferase family.</text>
</comment>
<evidence type="ECO:0000256" key="6">
    <source>
        <dbReference type="ARBA" id="ARBA00047475"/>
    </source>
</evidence>
<evidence type="ECO:0000256" key="1">
    <source>
        <dbReference type="ARBA" id="ARBA00009995"/>
    </source>
</evidence>
<dbReference type="Gene3D" id="3.40.50.2000">
    <property type="entry name" value="Glycogen Phosphorylase B"/>
    <property type="match status" value="1"/>
</dbReference>